<dbReference type="GO" id="GO:0006915">
    <property type="term" value="P:apoptotic process"/>
    <property type="evidence" value="ECO:0007669"/>
    <property type="project" value="UniProtKB-KW"/>
</dbReference>
<dbReference type="SUPFAM" id="SSF49599">
    <property type="entry name" value="TRAF domain-like"/>
    <property type="match status" value="1"/>
</dbReference>
<name>A0A813QNY4_ADIRI</name>
<protein>
    <recommendedName>
        <fullName evidence="5">MATH domain-containing protein</fullName>
    </recommendedName>
</protein>
<dbReference type="PROSITE" id="PS50144">
    <property type="entry name" value="MATH"/>
    <property type="match status" value="1"/>
</dbReference>
<proteinExistence type="predicted"/>
<dbReference type="GO" id="GO:0042981">
    <property type="term" value="P:regulation of apoptotic process"/>
    <property type="evidence" value="ECO:0007669"/>
    <property type="project" value="InterPro"/>
</dbReference>
<dbReference type="Pfam" id="PF22486">
    <property type="entry name" value="MATH_2"/>
    <property type="match status" value="1"/>
</dbReference>
<evidence type="ECO:0000256" key="3">
    <source>
        <dbReference type="ARBA" id="ARBA00022843"/>
    </source>
</evidence>
<evidence type="ECO:0000313" key="7">
    <source>
        <dbReference type="Proteomes" id="UP000663852"/>
    </source>
</evidence>
<dbReference type="GO" id="GO:0007165">
    <property type="term" value="P:signal transduction"/>
    <property type="evidence" value="ECO:0007669"/>
    <property type="project" value="InterPro"/>
</dbReference>
<keyword evidence="2" id="KW-0053">Apoptosis</keyword>
<dbReference type="GO" id="GO:0043122">
    <property type="term" value="P:regulation of canonical NF-kappaB signal transduction"/>
    <property type="evidence" value="ECO:0007669"/>
    <property type="project" value="TreeGrafter"/>
</dbReference>
<dbReference type="FunFam" id="2.60.210.10:FF:000001">
    <property type="entry name" value="TNF receptor-associated factor"/>
    <property type="match status" value="1"/>
</dbReference>
<feature type="domain" description="MATH" evidence="5">
    <location>
        <begin position="284"/>
        <end position="431"/>
    </location>
</feature>
<dbReference type="EMBL" id="CAJNOJ010000008">
    <property type="protein sequence ID" value="CAF0771114.1"/>
    <property type="molecule type" value="Genomic_DNA"/>
</dbReference>
<dbReference type="Gene3D" id="3.30.40.10">
    <property type="entry name" value="Zinc/RING finger domain, C3HC4 (zinc finger)"/>
    <property type="match status" value="1"/>
</dbReference>
<keyword evidence="1" id="KW-1017">Isopeptide bond</keyword>
<dbReference type="InterPro" id="IPR013083">
    <property type="entry name" value="Znf_RING/FYVE/PHD"/>
</dbReference>
<evidence type="ECO:0000259" key="5">
    <source>
        <dbReference type="PROSITE" id="PS50144"/>
    </source>
</evidence>
<organism evidence="6 7">
    <name type="scientific">Adineta ricciae</name>
    <name type="common">Rotifer</name>
    <dbReference type="NCBI Taxonomy" id="249248"/>
    <lineage>
        <taxon>Eukaryota</taxon>
        <taxon>Metazoa</taxon>
        <taxon>Spiralia</taxon>
        <taxon>Gnathifera</taxon>
        <taxon>Rotifera</taxon>
        <taxon>Eurotatoria</taxon>
        <taxon>Bdelloidea</taxon>
        <taxon>Adinetida</taxon>
        <taxon>Adinetidae</taxon>
        <taxon>Adineta</taxon>
    </lineage>
</organism>
<dbReference type="InterPro" id="IPR008974">
    <property type="entry name" value="TRAF-like"/>
</dbReference>
<evidence type="ECO:0000256" key="2">
    <source>
        <dbReference type="ARBA" id="ARBA00022703"/>
    </source>
</evidence>
<accession>A0A813QNY4</accession>
<reference evidence="6" key="1">
    <citation type="submission" date="2021-02" db="EMBL/GenBank/DDBJ databases">
        <authorList>
            <person name="Nowell W R."/>
        </authorList>
    </citation>
    <scope>NUCLEOTIDE SEQUENCE</scope>
</reference>
<dbReference type="AlphaFoldDB" id="A0A813QNY4"/>
<dbReference type="PANTHER" id="PTHR10131">
    <property type="entry name" value="TNF RECEPTOR ASSOCIATED FACTOR"/>
    <property type="match status" value="1"/>
</dbReference>
<comment type="caution">
    <text evidence="6">The sequence shown here is derived from an EMBL/GenBank/DDBJ whole genome shotgun (WGS) entry which is preliminary data.</text>
</comment>
<dbReference type="PANTHER" id="PTHR10131:SF94">
    <property type="entry name" value="TNF RECEPTOR-ASSOCIATED FACTOR 4"/>
    <property type="match status" value="1"/>
</dbReference>
<dbReference type="Proteomes" id="UP000663852">
    <property type="component" value="Unassembled WGS sequence"/>
</dbReference>
<keyword evidence="3" id="KW-0832">Ubl conjugation</keyword>
<dbReference type="InterPro" id="IPR012227">
    <property type="entry name" value="TNF_rcpt-assoc_TRAF_met"/>
</dbReference>
<dbReference type="SUPFAM" id="SSF57850">
    <property type="entry name" value="RING/U-box"/>
    <property type="match status" value="1"/>
</dbReference>
<dbReference type="GO" id="GO:0008270">
    <property type="term" value="F:zinc ion binding"/>
    <property type="evidence" value="ECO:0007669"/>
    <property type="project" value="InterPro"/>
</dbReference>
<evidence type="ECO:0000313" key="6">
    <source>
        <dbReference type="EMBL" id="CAF0771114.1"/>
    </source>
</evidence>
<keyword evidence="4" id="KW-0175">Coiled coil</keyword>
<evidence type="ECO:0000256" key="1">
    <source>
        <dbReference type="ARBA" id="ARBA00022499"/>
    </source>
</evidence>
<dbReference type="OrthoDB" id="6499288at2759"/>
<dbReference type="SMART" id="SM00061">
    <property type="entry name" value="MATH"/>
    <property type="match status" value="1"/>
</dbReference>
<gene>
    <name evidence="6" type="ORF">EDS130_LOCUS3319</name>
</gene>
<sequence length="475" mass="54676">MHLNFFQAMGGFNVKNISTLNPGYICPQCSLVIHDPVQLSECGHRQCQSCTPIEQQATITCSVCQTQTRTHQLMIDRGFKTEMQSLPIECILCSWSGQLRDYQQHFTLLHPHPICPHCNQSFQSLQHFNQHHLQQCQQRHQLSIDCLLKPFGCHQQIARDEKQQHYLSEQHQQAAVTLLRQIIAQRQQQSDASISCLPQDIEDMLDVLTDTIETLMKDEQRLSRDSLHMQLRLQTLVEYAPQLKLSVQESQSHLDAIKLNFAVLNQDLQSLNDKISNSQFVSYDGTLIWKITGFQEKMNDARSERQTSIYSPPFYSSLEGYKMRLRLYLNGDGNARQTHLSLFFVLMRGANDAVLKFPFTYKVTFCLFDQSGRGRHVIDSFRPDVRSNSFQRPRSEMNIASGIPKFLPLSALEGENNGYVVDDTVFIKVLVDFGEMRKELLPYAMSLNPGVPTYIQQIMIRQEAERRAQQQSSNL</sequence>
<evidence type="ECO:0000256" key="4">
    <source>
        <dbReference type="ARBA" id="ARBA00023054"/>
    </source>
</evidence>
<dbReference type="PIRSF" id="PIRSF015614">
    <property type="entry name" value="TRAF"/>
    <property type="match status" value="1"/>
</dbReference>
<dbReference type="Gene3D" id="2.60.210.10">
    <property type="entry name" value="Apoptosis, Tumor Necrosis Factor Receptor Associated Protein 2, Chain A"/>
    <property type="match status" value="1"/>
</dbReference>
<dbReference type="InterPro" id="IPR002083">
    <property type="entry name" value="MATH/TRAF_dom"/>
</dbReference>